<dbReference type="RefSeq" id="WP_256312081.1">
    <property type="nucleotide sequence ID" value="NZ_JANGAC010000011.1"/>
</dbReference>
<dbReference type="EC" id="3.1.4.58" evidence="2"/>
<comment type="similarity">
    <text evidence="2">Belongs to the 2H phosphoesterase superfamily. ThpR family.</text>
</comment>
<comment type="catalytic activity">
    <reaction evidence="2">
        <text>a 3'-end 2',3'-cyclophospho-ribonucleotide-RNA + H2O = a 3'-end 2'-phospho-ribonucleotide-RNA + H(+)</text>
        <dbReference type="Rhea" id="RHEA:11828"/>
        <dbReference type="Rhea" id="RHEA-COMP:10464"/>
        <dbReference type="Rhea" id="RHEA-COMP:17353"/>
        <dbReference type="ChEBI" id="CHEBI:15377"/>
        <dbReference type="ChEBI" id="CHEBI:15378"/>
        <dbReference type="ChEBI" id="CHEBI:83064"/>
        <dbReference type="ChEBI" id="CHEBI:173113"/>
        <dbReference type="EC" id="3.1.4.58"/>
    </reaction>
</comment>
<dbReference type="NCBIfam" id="TIGR02258">
    <property type="entry name" value="2_5_ligase"/>
    <property type="match status" value="1"/>
</dbReference>
<gene>
    <name evidence="3" type="primary">thpR</name>
    <name evidence="3" type="ORF">NE686_14555</name>
</gene>
<proteinExistence type="inferred from homology"/>
<dbReference type="Pfam" id="PF13563">
    <property type="entry name" value="2_5_RNA_ligase2"/>
    <property type="match status" value="1"/>
</dbReference>
<dbReference type="PANTHER" id="PTHR35561">
    <property type="entry name" value="RNA 2',3'-CYCLIC PHOSPHODIESTERASE"/>
    <property type="match status" value="1"/>
</dbReference>
<dbReference type="InterPro" id="IPR004175">
    <property type="entry name" value="RNA_CPDase"/>
</dbReference>
<feature type="short sequence motif" description="HXTX 1" evidence="2">
    <location>
        <begin position="40"/>
        <end position="43"/>
    </location>
</feature>
<accession>A0ABT1SCW4</accession>
<comment type="function">
    <text evidence="2">Hydrolyzes RNA 2',3'-cyclic phosphodiester to an RNA 2'-phosphomonoester.</text>
</comment>
<evidence type="ECO:0000313" key="3">
    <source>
        <dbReference type="EMBL" id="MCQ4924321.1"/>
    </source>
</evidence>
<dbReference type="Gene3D" id="3.90.1140.10">
    <property type="entry name" value="Cyclic phosphodiesterase"/>
    <property type="match status" value="1"/>
</dbReference>
<feature type="active site" description="Proton donor" evidence="2">
    <location>
        <position position="40"/>
    </location>
</feature>
<sequence length="183" mass="21956">MRVFLAIEFTEEVKEYLYKIQQIVKNHSSAGNFTSKENFHLTLRFIGEVKEHELNKLKEIINYISLNREIFQIVFKELGEFPRKNKKIIWIGLQQNKELDLLYSNLEDRLEFYEYPKEERKFVPHITLGREIILTEEFNNIKNSIEIDKVKMTVNKISIMESTRKNGQLTYIPIYVKQFNSKC</sequence>
<dbReference type="HAMAP" id="MF_01940">
    <property type="entry name" value="RNA_CPDase"/>
    <property type="match status" value="1"/>
</dbReference>
<name>A0ABT1SCW4_9FIRM</name>
<comment type="caution">
    <text evidence="3">The sequence shown here is derived from an EMBL/GenBank/DDBJ whole genome shotgun (WGS) entry which is preliminary data.</text>
</comment>
<protein>
    <recommendedName>
        <fullName evidence="2">RNA 2',3'-cyclic phosphodiesterase</fullName>
        <shortName evidence="2">RNA 2',3'-CPDase</shortName>
        <ecNumber evidence="2">3.1.4.58</ecNumber>
    </recommendedName>
</protein>
<evidence type="ECO:0000313" key="4">
    <source>
        <dbReference type="Proteomes" id="UP001524478"/>
    </source>
</evidence>
<evidence type="ECO:0000256" key="2">
    <source>
        <dbReference type="HAMAP-Rule" id="MF_01940"/>
    </source>
</evidence>
<keyword evidence="4" id="KW-1185">Reference proteome</keyword>
<feature type="short sequence motif" description="HXTX 2" evidence="2">
    <location>
        <begin position="125"/>
        <end position="128"/>
    </location>
</feature>
<dbReference type="SUPFAM" id="SSF55144">
    <property type="entry name" value="LigT-like"/>
    <property type="match status" value="1"/>
</dbReference>
<organism evidence="3 4">
    <name type="scientific">Tissierella carlieri</name>
    <dbReference type="NCBI Taxonomy" id="689904"/>
    <lineage>
        <taxon>Bacteria</taxon>
        <taxon>Bacillati</taxon>
        <taxon>Bacillota</taxon>
        <taxon>Tissierellia</taxon>
        <taxon>Tissierellales</taxon>
        <taxon>Tissierellaceae</taxon>
        <taxon>Tissierella</taxon>
    </lineage>
</organism>
<feature type="active site" description="Proton acceptor" evidence="2">
    <location>
        <position position="125"/>
    </location>
</feature>
<dbReference type="EMBL" id="JANGAC010000011">
    <property type="protein sequence ID" value="MCQ4924321.1"/>
    <property type="molecule type" value="Genomic_DNA"/>
</dbReference>
<evidence type="ECO:0000256" key="1">
    <source>
        <dbReference type="ARBA" id="ARBA00022801"/>
    </source>
</evidence>
<reference evidence="3 4" key="1">
    <citation type="submission" date="2022-06" db="EMBL/GenBank/DDBJ databases">
        <title>Isolation of gut microbiota from human fecal samples.</title>
        <authorList>
            <person name="Pamer E.G."/>
            <person name="Barat B."/>
            <person name="Waligurski E."/>
            <person name="Medina S."/>
            <person name="Paddock L."/>
            <person name="Mostad J."/>
        </authorList>
    </citation>
    <scope>NUCLEOTIDE SEQUENCE [LARGE SCALE GENOMIC DNA]</scope>
    <source>
        <strain evidence="3 4">DFI.7.95</strain>
    </source>
</reference>
<dbReference type="Proteomes" id="UP001524478">
    <property type="component" value="Unassembled WGS sequence"/>
</dbReference>
<dbReference type="PANTHER" id="PTHR35561:SF1">
    <property type="entry name" value="RNA 2',3'-CYCLIC PHOSPHODIESTERASE"/>
    <property type="match status" value="1"/>
</dbReference>
<dbReference type="InterPro" id="IPR009097">
    <property type="entry name" value="Cyclic_Pdiesterase"/>
</dbReference>
<keyword evidence="1 2" id="KW-0378">Hydrolase</keyword>